<dbReference type="GO" id="GO:0006164">
    <property type="term" value="P:purine nucleotide biosynthetic process"/>
    <property type="evidence" value="ECO:0007669"/>
    <property type="project" value="UniProtKB-KW"/>
</dbReference>
<comment type="catalytic activity">
    <reaction evidence="11">
        <text>(6R)-5,10-methenyltetrahydrofolate + H2O = (6R)-10-formyltetrahydrofolate + H(+)</text>
        <dbReference type="Rhea" id="RHEA:23700"/>
        <dbReference type="ChEBI" id="CHEBI:15377"/>
        <dbReference type="ChEBI" id="CHEBI:15378"/>
        <dbReference type="ChEBI" id="CHEBI:57455"/>
        <dbReference type="ChEBI" id="CHEBI:195366"/>
        <dbReference type="EC" id="3.5.4.9"/>
    </reaction>
</comment>
<keyword evidence="15" id="KW-1185">Reference proteome</keyword>
<keyword evidence="6 11" id="KW-0521">NADP</keyword>
<reference evidence="14" key="2">
    <citation type="submission" date="2021-04" db="EMBL/GenBank/DDBJ databases">
        <authorList>
            <person name="Liu J."/>
        </authorList>
    </citation>
    <scope>NUCLEOTIDE SEQUENCE</scope>
    <source>
        <strain evidence="14">BAD-6</strain>
    </source>
</reference>
<dbReference type="GO" id="GO:0005829">
    <property type="term" value="C:cytosol"/>
    <property type="evidence" value="ECO:0007669"/>
    <property type="project" value="TreeGrafter"/>
</dbReference>
<dbReference type="InterPro" id="IPR020631">
    <property type="entry name" value="THF_DH/CycHdrlase_NAD-bd_dom"/>
</dbReference>
<dbReference type="PRINTS" id="PR00085">
    <property type="entry name" value="THFDHDRGNASE"/>
</dbReference>
<name>A0A8J7VXW7_9FIRM</name>
<feature type="domain" description="Tetrahydrofolate dehydrogenase/cyclohydrolase NAD(P)-binding" evidence="13">
    <location>
        <begin position="138"/>
        <end position="279"/>
    </location>
</feature>
<comment type="caution">
    <text evidence="14">The sequence shown here is derived from an EMBL/GenBank/DDBJ whole genome shotgun (WGS) entry which is preliminary data.</text>
</comment>
<accession>A0A8J7VXW7</accession>
<feature type="binding site" evidence="11">
    <location>
        <position position="230"/>
    </location>
    <ligand>
        <name>NADP(+)</name>
        <dbReference type="ChEBI" id="CHEBI:58349"/>
    </ligand>
</feature>
<comment type="function">
    <text evidence="11">Catalyzes the oxidation of 5,10-methylenetetrahydrofolate to 5,10-methenyltetrahydrofolate and then the hydrolysis of 5,10-methenyltetrahydrofolate to 10-formyltetrahydrofolate.</text>
</comment>
<sequence>MLLKGKPVADKIKDEILKEVEFCKENGKNLPRLAILRVGERPDDIAYEARILKNCKELGMIAEVVQVDNNIDMENFLGVLQNLNENPEIHGILIFRPLPKQLDMEIIAKTIKPEKDIDCMSPVNTEKVFNGDNSGIAPCTPEAVIEILKYYQYDLRGKNVAVINRSMVLGRPLAMLFLGENATVTICHSKTENLSQITSNADIVVTGAGKGKYFGADYFSEKSVVVDVGINFVDNVMCGDIDFEPVAEKAAAVTPVPGGVGTVTSMILLYHVIKAMKLQEQ</sequence>
<dbReference type="PANTHER" id="PTHR48099:SF5">
    <property type="entry name" value="C-1-TETRAHYDROFOLATE SYNTHASE, CYTOPLASMIC"/>
    <property type="match status" value="1"/>
</dbReference>
<dbReference type="InterPro" id="IPR046346">
    <property type="entry name" value="Aminoacid_DH-like_N_sf"/>
</dbReference>
<dbReference type="Pfam" id="PF02882">
    <property type="entry name" value="THF_DHG_CYH_C"/>
    <property type="match status" value="1"/>
</dbReference>
<dbReference type="SUPFAM" id="SSF53223">
    <property type="entry name" value="Aminoacid dehydrogenase-like, N-terminal domain"/>
    <property type="match status" value="1"/>
</dbReference>
<dbReference type="RefSeq" id="WP_227016841.1">
    <property type="nucleotide sequence ID" value="NZ_JAGSND010000001.1"/>
</dbReference>
<evidence type="ECO:0000256" key="8">
    <source>
        <dbReference type="ARBA" id="ARBA00023102"/>
    </source>
</evidence>
<dbReference type="InterPro" id="IPR000672">
    <property type="entry name" value="THF_DH/CycHdrlase"/>
</dbReference>
<dbReference type="GO" id="GO:0035999">
    <property type="term" value="P:tetrahydrofolate interconversion"/>
    <property type="evidence" value="ECO:0007669"/>
    <property type="project" value="UniProtKB-UniRule"/>
</dbReference>
<dbReference type="UniPathway" id="UPA00193"/>
<organism evidence="14 15">
    <name type="scientific">Sinanaerobacter chloroacetimidivorans</name>
    <dbReference type="NCBI Taxonomy" id="2818044"/>
    <lineage>
        <taxon>Bacteria</taxon>
        <taxon>Bacillati</taxon>
        <taxon>Bacillota</taxon>
        <taxon>Clostridia</taxon>
        <taxon>Peptostreptococcales</taxon>
        <taxon>Anaerovoracaceae</taxon>
        <taxon>Sinanaerobacter</taxon>
    </lineage>
</organism>
<evidence type="ECO:0000256" key="3">
    <source>
        <dbReference type="ARBA" id="ARBA00022605"/>
    </source>
</evidence>
<dbReference type="GO" id="GO:0004488">
    <property type="term" value="F:methylenetetrahydrofolate dehydrogenase (NADP+) activity"/>
    <property type="evidence" value="ECO:0007669"/>
    <property type="project" value="UniProtKB-UniRule"/>
</dbReference>
<dbReference type="HAMAP" id="MF_01576">
    <property type="entry name" value="THF_DHG_CYH"/>
    <property type="match status" value="1"/>
</dbReference>
<evidence type="ECO:0000256" key="7">
    <source>
        <dbReference type="ARBA" id="ARBA00023002"/>
    </source>
</evidence>
<evidence type="ECO:0000256" key="11">
    <source>
        <dbReference type="HAMAP-Rule" id="MF_01576"/>
    </source>
</evidence>
<comment type="subunit">
    <text evidence="11">Homodimer.</text>
</comment>
<reference evidence="14" key="1">
    <citation type="submission" date="2021-04" db="EMBL/GenBank/DDBJ databases">
        <title>Sinoanaerobacter chloroacetimidivorans sp. nov., an obligate anaerobic bacterium isolated from anaerobic sludge.</title>
        <authorList>
            <person name="Bao Y."/>
        </authorList>
    </citation>
    <scope>NUCLEOTIDE SEQUENCE</scope>
    <source>
        <strain evidence="14">BAD-6</strain>
    </source>
</reference>
<dbReference type="Proteomes" id="UP000675664">
    <property type="component" value="Unassembled WGS sequence"/>
</dbReference>
<feature type="domain" description="Tetrahydrofolate dehydrogenase/cyclohydrolase catalytic" evidence="12">
    <location>
        <begin position="3"/>
        <end position="118"/>
    </location>
</feature>
<evidence type="ECO:0000256" key="10">
    <source>
        <dbReference type="ARBA" id="ARBA00023268"/>
    </source>
</evidence>
<evidence type="ECO:0000256" key="2">
    <source>
        <dbReference type="ARBA" id="ARBA00022563"/>
    </source>
</evidence>
<dbReference type="InterPro" id="IPR036291">
    <property type="entry name" value="NAD(P)-bd_dom_sf"/>
</dbReference>
<evidence type="ECO:0000256" key="5">
    <source>
        <dbReference type="ARBA" id="ARBA00022801"/>
    </source>
</evidence>
<keyword evidence="8 11" id="KW-0368">Histidine biosynthesis</keyword>
<dbReference type="InterPro" id="IPR020630">
    <property type="entry name" value="THF_DH/CycHdrlase_cat_dom"/>
</dbReference>
<dbReference type="GO" id="GO:0004477">
    <property type="term" value="F:methenyltetrahydrofolate cyclohydrolase activity"/>
    <property type="evidence" value="ECO:0007669"/>
    <property type="project" value="UniProtKB-UniRule"/>
</dbReference>
<dbReference type="PANTHER" id="PTHR48099">
    <property type="entry name" value="C-1-TETRAHYDROFOLATE SYNTHASE, CYTOPLASMIC-RELATED"/>
    <property type="match status" value="1"/>
</dbReference>
<dbReference type="Gene3D" id="3.40.50.720">
    <property type="entry name" value="NAD(P)-binding Rossmann-like Domain"/>
    <property type="match status" value="1"/>
</dbReference>
<gene>
    <name evidence="11" type="primary">folD</name>
    <name evidence="14" type="ORF">KCX82_02420</name>
</gene>
<evidence type="ECO:0000256" key="9">
    <source>
        <dbReference type="ARBA" id="ARBA00023167"/>
    </source>
</evidence>
<keyword evidence="3 11" id="KW-0028">Amino-acid biosynthesis</keyword>
<keyword evidence="2 11" id="KW-0554">One-carbon metabolism</keyword>
<protein>
    <recommendedName>
        <fullName evidence="11">Bifunctional protein FolD</fullName>
    </recommendedName>
    <domain>
        <recommendedName>
            <fullName evidence="11">Methylenetetrahydrofolate dehydrogenase</fullName>
            <ecNumber evidence="11">1.5.1.5</ecNumber>
        </recommendedName>
    </domain>
    <domain>
        <recommendedName>
            <fullName evidence="11">Methenyltetrahydrofolate cyclohydrolase</fullName>
            <ecNumber evidence="11">3.5.4.9</ecNumber>
        </recommendedName>
    </domain>
</protein>
<comment type="catalytic activity">
    <reaction evidence="11">
        <text>(6R)-5,10-methylene-5,6,7,8-tetrahydrofolate + NADP(+) = (6R)-5,10-methenyltetrahydrofolate + NADPH</text>
        <dbReference type="Rhea" id="RHEA:22812"/>
        <dbReference type="ChEBI" id="CHEBI:15636"/>
        <dbReference type="ChEBI" id="CHEBI:57455"/>
        <dbReference type="ChEBI" id="CHEBI:57783"/>
        <dbReference type="ChEBI" id="CHEBI:58349"/>
        <dbReference type="EC" id="1.5.1.5"/>
    </reaction>
</comment>
<keyword evidence="9 11" id="KW-0486">Methionine biosynthesis</keyword>
<keyword evidence="5 11" id="KW-0378">Hydrolase</keyword>
<keyword evidence="10 11" id="KW-0511">Multifunctional enzyme</keyword>
<evidence type="ECO:0000313" key="15">
    <source>
        <dbReference type="Proteomes" id="UP000675664"/>
    </source>
</evidence>
<dbReference type="AlphaFoldDB" id="A0A8J7VXW7"/>
<evidence type="ECO:0000313" key="14">
    <source>
        <dbReference type="EMBL" id="MBR0596721.1"/>
    </source>
</evidence>
<evidence type="ECO:0000259" key="12">
    <source>
        <dbReference type="Pfam" id="PF00763"/>
    </source>
</evidence>
<dbReference type="EC" id="3.5.4.9" evidence="11"/>
<dbReference type="Gene3D" id="3.40.50.10860">
    <property type="entry name" value="Leucine Dehydrogenase, chain A, domain 1"/>
    <property type="match status" value="1"/>
</dbReference>
<dbReference type="SUPFAM" id="SSF51735">
    <property type="entry name" value="NAD(P)-binding Rossmann-fold domains"/>
    <property type="match status" value="1"/>
</dbReference>
<dbReference type="CDD" id="cd01080">
    <property type="entry name" value="NAD_bind_m-THF_DH_Cyclohyd"/>
    <property type="match status" value="1"/>
</dbReference>
<feature type="binding site" evidence="11">
    <location>
        <begin position="164"/>
        <end position="166"/>
    </location>
    <ligand>
        <name>NADP(+)</name>
        <dbReference type="ChEBI" id="CHEBI:58349"/>
    </ligand>
</feature>
<dbReference type="EMBL" id="JAGSND010000001">
    <property type="protein sequence ID" value="MBR0596721.1"/>
    <property type="molecule type" value="Genomic_DNA"/>
</dbReference>
<evidence type="ECO:0000256" key="4">
    <source>
        <dbReference type="ARBA" id="ARBA00022755"/>
    </source>
</evidence>
<dbReference type="GO" id="GO:0009086">
    <property type="term" value="P:methionine biosynthetic process"/>
    <property type="evidence" value="ECO:0007669"/>
    <property type="project" value="UniProtKB-KW"/>
</dbReference>
<keyword evidence="4 11" id="KW-0658">Purine biosynthesis</keyword>
<proteinExistence type="inferred from homology"/>
<evidence type="ECO:0000259" key="13">
    <source>
        <dbReference type="Pfam" id="PF02882"/>
    </source>
</evidence>
<dbReference type="EC" id="1.5.1.5" evidence="11"/>
<comment type="similarity">
    <text evidence="11">Belongs to the tetrahydrofolate dehydrogenase/cyclohydrolase family.</text>
</comment>
<dbReference type="FunFam" id="3.40.50.720:FF:000094">
    <property type="entry name" value="Bifunctional protein FolD"/>
    <property type="match status" value="1"/>
</dbReference>
<dbReference type="GO" id="GO:0000105">
    <property type="term" value="P:L-histidine biosynthetic process"/>
    <property type="evidence" value="ECO:0007669"/>
    <property type="project" value="UniProtKB-KW"/>
</dbReference>
<keyword evidence="7 11" id="KW-0560">Oxidoreductase</keyword>
<comment type="pathway">
    <text evidence="1 11">One-carbon metabolism; tetrahydrofolate interconversion.</text>
</comment>
<comment type="caution">
    <text evidence="11">Lacks conserved residue(s) required for the propagation of feature annotation.</text>
</comment>
<dbReference type="Pfam" id="PF00763">
    <property type="entry name" value="THF_DHG_CYH"/>
    <property type="match status" value="1"/>
</dbReference>
<evidence type="ECO:0000256" key="6">
    <source>
        <dbReference type="ARBA" id="ARBA00022857"/>
    </source>
</evidence>
<evidence type="ECO:0000256" key="1">
    <source>
        <dbReference type="ARBA" id="ARBA00004777"/>
    </source>
</evidence>